<dbReference type="VEuPathDB" id="VectorBase:CSON013108"/>
<dbReference type="AlphaFoldDB" id="A0A336M713"/>
<reference evidence="1" key="1">
    <citation type="submission" date="2018-04" db="EMBL/GenBank/DDBJ databases">
        <authorList>
            <person name="Go L.Y."/>
            <person name="Mitchell J.A."/>
        </authorList>
    </citation>
    <scope>NUCLEOTIDE SEQUENCE</scope>
    <source>
        <tissue evidence="1">Whole organism</tissue>
    </source>
</reference>
<reference evidence="2" key="2">
    <citation type="submission" date="2018-07" db="EMBL/GenBank/DDBJ databases">
        <authorList>
            <person name="Quirk P.G."/>
            <person name="Krulwich T.A."/>
        </authorList>
    </citation>
    <scope>NUCLEOTIDE SEQUENCE</scope>
</reference>
<name>A0A336M713_CULSO</name>
<evidence type="ECO:0000313" key="2">
    <source>
        <dbReference type="EMBL" id="SSX26104.1"/>
    </source>
</evidence>
<protein>
    <submittedName>
        <fullName evidence="2">CSON013108 protein</fullName>
    </submittedName>
</protein>
<proteinExistence type="predicted"/>
<evidence type="ECO:0000313" key="1">
    <source>
        <dbReference type="EMBL" id="SSX05745.1"/>
    </source>
</evidence>
<dbReference type="EMBL" id="UFQT01000647">
    <property type="protein sequence ID" value="SSX26104.1"/>
    <property type="molecule type" value="Genomic_DNA"/>
</dbReference>
<gene>
    <name evidence="2" type="primary">CSON013108</name>
</gene>
<accession>A0A336M713</accession>
<organism evidence="2">
    <name type="scientific">Culicoides sonorensis</name>
    <name type="common">Biting midge</name>
    <dbReference type="NCBI Taxonomy" id="179676"/>
    <lineage>
        <taxon>Eukaryota</taxon>
        <taxon>Metazoa</taxon>
        <taxon>Ecdysozoa</taxon>
        <taxon>Arthropoda</taxon>
        <taxon>Hexapoda</taxon>
        <taxon>Insecta</taxon>
        <taxon>Pterygota</taxon>
        <taxon>Neoptera</taxon>
        <taxon>Endopterygota</taxon>
        <taxon>Diptera</taxon>
        <taxon>Nematocera</taxon>
        <taxon>Chironomoidea</taxon>
        <taxon>Ceratopogonidae</taxon>
        <taxon>Ceratopogoninae</taxon>
        <taxon>Culicoides</taxon>
        <taxon>Monoculicoides</taxon>
    </lineage>
</organism>
<dbReference type="EMBL" id="UFQS01000647">
    <property type="protein sequence ID" value="SSX05745.1"/>
    <property type="molecule type" value="Genomic_DNA"/>
</dbReference>
<sequence length="112" mass="13257">MKYNLSLCQVSYLSVLSTHTRDSCKRIMKIKNCNEINKKTEHFNVLKGEKQTNYSELLSCSYKMARASSNPYNKSYLTVLHRLNENILTFYDETYENDKKENNQDFIVLQLK</sequence>